<dbReference type="InParanoid" id="A0A0C3DI12"/>
<evidence type="ECO:0000313" key="1">
    <source>
        <dbReference type="EMBL" id="KIM60350.1"/>
    </source>
</evidence>
<name>A0A0C3DI12_9AGAM</name>
<dbReference type="HOGENOM" id="CLU_1504306_0_0_1"/>
<sequence>MAELTSKKLNTSPNITHLPTLLPLLPSSSSSSAPSSLAGGLEFDHAPNVAVDNDQSRSGVPPAVQQVHCWSAALIAKKDAMENMLKVQKSLEEIEESIAQHLPKESIEGAHARFLSTLNPSNPDGLYLLTIGWEVTCPLSAHIRSASSASAGL</sequence>
<reference evidence="2" key="2">
    <citation type="submission" date="2015-01" db="EMBL/GenBank/DDBJ databases">
        <title>Evolutionary Origins and Diversification of the Mycorrhizal Mutualists.</title>
        <authorList>
            <consortium name="DOE Joint Genome Institute"/>
            <consortium name="Mycorrhizal Genomics Consortium"/>
            <person name="Kohler A."/>
            <person name="Kuo A."/>
            <person name="Nagy L.G."/>
            <person name="Floudas D."/>
            <person name="Copeland A."/>
            <person name="Barry K.W."/>
            <person name="Cichocki N."/>
            <person name="Veneault-Fourrey C."/>
            <person name="LaButti K."/>
            <person name="Lindquist E.A."/>
            <person name="Lipzen A."/>
            <person name="Lundell T."/>
            <person name="Morin E."/>
            <person name="Murat C."/>
            <person name="Riley R."/>
            <person name="Ohm R."/>
            <person name="Sun H."/>
            <person name="Tunlid A."/>
            <person name="Henrissat B."/>
            <person name="Grigoriev I.V."/>
            <person name="Hibbett D.S."/>
            <person name="Martin F."/>
        </authorList>
    </citation>
    <scope>NUCLEOTIDE SEQUENCE [LARGE SCALE GENOMIC DNA]</scope>
    <source>
        <strain evidence="2">Foug A</strain>
    </source>
</reference>
<dbReference type="OrthoDB" id="2712860at2759"/>
<keyword evidence="2" id="KW-1185">Reference proteome</keyword>
<reference evidence="1 2" key="1">
    <citation type="submission" date="2014-04" db="EMBL/GenBank/DDBJ databases">
        <authorList>
            <consortium name="DOE Joint Genome Institute"/>
            <person name="Kuo A."/>
            <person name="Kohler A."/>
            <person name="Nagy L.G."/>
            <person name="Floudas D."/>
            <person name="Copeland A."/>
            <person name="Barry K.W."/>
            <person name="Cichocki N."/>
            <person name="Veneault-Fourrey C."/>
            <person name="LaButti K."/>
            <person name="Lindquist E.A."/>
            <person name="Lipzen A."/>
            <person name="Lundell T."/>
            <person name="Morin E."/>
            <person name="Murat C."/>
            <person name="Sun H."/>
            <person name="Tunlid A."/>
            <person name="Henrissat B."/>
            <person name="Grigoriev I.V."/>
            <person name="Hibbett D.S."/>
            <person name="Martin F."/>
            <person name="Nordberg H.P."/>
            <person name="Cantor M.N."/>
            <person name="Hua S.X."/>
        </authorList>
    </citation>
    <scope>NUCLEOTIDE SEQUENCE [LARGE SCALE GENOMIC DNA]</scope>
    <source>
        <strain evidence="1 2">Foug A</strain>
    </source>
</reference>
<accession>A0A0C3DI12</accession>
<organism evidence="1 2">
    <name type="scientific">Scleroderma citrinum Foug A</name>
    <dbReference type="NCBI Taxonomy" id="1036808"/>
    <lineage>
        <taxon>Eukaryota</taxon>
        <taxon>Fungi</taxon>
        <taxon>Dikarya</taxon>
        <taxon>Basidiomycota</taxon>
        <taxon>Agaricomycotina</taxon>
        <taxon>Agaricomycetes</taxon>
        <taxon>Agaricomycetidae</taxon>
        <taxon>Boletales</taxon>
        <taxon>Sclerodermatineae</taxon>
        <taxon>Sclerodermataceae</taxon>
        <taxon>Scleroderma</taxon>
    </lineage>
</organism>
<gene>
    <name evidence="1" type="ORF">SCLCIDRAFT_26691</name>
</gene>
<dbReference type="Proteomes" id="UP000053989">
    <property type="component" value="Unassembled WGS sequence"/>
</dbReference>
<proteinExistence type="predicted"/>
<dbReference type="EMBL" id="KN822063">
    <property type="protein sequence ID" value="KIM60350.1"/>
    <property type="molecule type" value="Genomic_DNA"/>
</dbReference>
<dbReference type="AlphaFoldDB" id="A0A0C3DI12"/>
<protein>
    <submittedName>
        <fullName evidence="1">Uncharacterized protein</fullName>
    </submittedName>
</protein>
<evidence type="ECO:0000313" key="2">
    <source>
        <dbReference type="Proteomes" id="UP000053989"/>
    </source>
</evidence>